<dbReference type="PANTHER" id="PTHR30329:SF21">
    <property type="entry name" value="LIPOPROTEIN YIAD-RELATED"/>
    <property type="match status" value="1"/>
</dbReference>
<evidence type="ECO:0000256" key="6">
    <source>
        <dbReference type="SAM" id="SignalP"/>
    </source>
</evidence>
<organism evidence="8 9">
    <name type="scientific">Sorangium cellulosum</name>
    <name type="common">Polyangium cellulosum</name>
    <dbReference type="NCBI Taxonomy" id="56"/>
    <lineage>
        <taxon>Bacteria</taxon>
        <taxon>Pseudomonadati</taxon>
        <taxon>Myxococcota</taxon>
        <taxon>Polyangia</taxon>
        <taxon>Polyangiales</taxon>
        <taxon>Polyangiaceae</taxon>
        <taxon>Sorangium</taxon>
    </lineage>
</organism>
<keyword evidence="2 4" id="KW-0472">Membrane</keyword>
<dbReference type="InterPro" id="IPR050330">
    <property type="entry name" value="Bact_OuterMem_StrucFunc"/>
</dbReference>
<dbReference type="RefSeq" id="WP_275938752.1">
    <property type="nucleotide sequence ID" value="NZ_CP012670.1"/>
</dbReference>
<evidence type="ECO:0000313" key="9">
    <source>
        <dbReference type="Proteomes" id="UP000295781"/>
    </source>
</evidence>
<evidence type="ECO:0000256" key="4">
    <source>
        <dbReference type="PROSITE-ProRule" id="PRU00473"/>
    </source>
</evidence>
<dbReference type="PROSITE" id="PS51257">
    <property type="entry name" value="PROKAR_LIPOPROTEIN"/>
    <property type="match status" value="1"/>
</dbReference>
<accession>A0A4P2Q2B2</accession>
<protein>
    <recommendedName>
        <fullName evidence="7">OmpA-like domain-containing protein</fullName>
    </recommendedName>
</protein>
<gene>
    <name evidence="8" type="ORF">SOCEGT47_034990</name>
</gene>
<feature type="chain" id="PRO_5020793195" description="OmpA-like domain-containing protein" evidence="6">
    <location>
        <begin position="23"/>
        <end position="207"/>
    </location>
</feature>
<evidence type="ECO:0000259" key="7">
    <source>
        <dbReference type="PROSITE" id="PS51123"/>
    </source>
</evidence>
<dbReference type="PANTHER" id="PTHR30329">
    <property type="entry name" value="STATOR ELEMENT OF FLAGELLAR MOTOR COMPLEX"/>
    <property type="match status" value="1"/>
</dbReference>
<name>A0A4P2Q2B2_SORCE</name>
<keyword evidence="3" id="KW-0998">Cell outer membrane</keyword>
<comment type="subcellular location">
    <subcellularLocation>
        <location evidence="1">Cell outer membrane</location>
    </subcellularLocation>
</comment>
<dbReference type="PRINTS" id="PR01021">
    <property type="entry name" value="OMPADOMAIN"/>
</dbReference>
<keyword evidence="6" id="KW-0732">Signal</keyword>
<evidence type="ECO:0000313" key="8">
    <source>
        <dbReference type="EMBL" id="AUX22983.1"/>
    </source>
</evidence>
<feature type="compositionally biased region" description="Pro residues" evidence="5">
    <location>
        <begin position="39"/>
        <end position="50"/>
    </location>
</feature>
<dbReference type="EMBL" id="CP012670">
    <property type="protein sequence ID" value="AUX22983.1"/>
    <property type="molecule type" value="Genomic_DNA"/>
</dbReference>
<evidence type="ECO:0000256" key="2">
    <source>
        <dbReference type="ARBA" id="ARBA00023136"/>
    </source>
</evidence>
<dbReference type="Pfam" id="PF00691">
    <property type="entry name" value="OmpA"/>
    <property type="match status" value="1"/>
</dbReference>
<dbReference type="CDD" id="cd07185">
    <property type="entry name" value="OmpA_C-like"/>
    <property type="match status" value="1"/>
</dbReference>
<dbReference type="SUPFAM" id="SSF103088">
    <property type="entry name" value="OmpA-like"/>
    <property type="match status" value="1"/>
</dbReference>
<feature type="signal peptide" evidence="6">
    <location>
        <begin position="1"/>
        <end position="22"/>
    </location>
</feature>
<evidence type="ECO:0000256" key="1">
    <source>
        <dbReference type="ARBA" id="ARBA00004442"/>
    </source>
</evidence>
<dbReference type="AlphaFoldDB" id="A0A4P2Q2B2"/>
<dbReference type="InterPro" id="IPR006665">
    <property type="entry name" value="OmpA-like"/>
</dbReference>
<dbReference type="Proteomes" id="UP000295781">
    <property type="component" value="Chromosome"/>
</dbReference>
<dbReference type="GO" id="GO:0009279">
    <property type="term" value="C:cell outer membrane"/>
    <property type="evidence" value="ECO:0007669"/>
    <property type="project" value="UniProtKB-SubCell"/>
</dbReference>
<feature type="domain" description="OmpA-like" evidence="7">
    <location>
        <begin position="68"/>
        <end position="186"/>
    </location>
</feature>
<sequence length="207" mass="21877">MRRYVASVLCAVMMVGTAAATAGCTAHASFNAGGEAAKAPPPPPPAPEPAPEPKEEKPRRRFKLTFKLKGNQVELPGPVVFETASDKLAPESDEVLGIVDDFLNQRKDVSLLRIEGHTDSDGEDALNQTLSEKRAMSVARWLVAKGHDCKRFIAVGFGESKPVADNNTPEGKAQNRRTGFFIAAVNGKAVDGAPVDAGGKVAGDPCK</sequence>
<dbReference type="InterPro" id="IPR036737">
    <property type="entry name" value="OmpA-like_sf"/>
</dbReference>
<dbReference type="PROSITE" id="PS51123">
    <property type="entry name" value="OMPA_2"/>
    <property type="match status" value="1"/>
</dbReference>
<dbReference type="Gene3D" id="3.30.1330.60">
    <property type="entry name" value="OmpA-like domain"/>
    <property type="match status" value="1"/>
</dbReference>
<evidence type="ECO:0000256" key="3">
    <source>
        <dbReference type="ARBA" id="ARBA00023237"/>
    </source>
</evidence>
<dbReference type="PRINTS" id="PR01023">
    <property type="entry name" value="NAFLGMOTY"/>
</dbReference>
<evidence type="ECO:0000256" key="5">
    <source>
        <dbReference type="SAM" id="MobiDB-lite"/>
    </source>
</evidence>
<proteinExistence type="predicted"/>
<reference evidence="8 9" key="1">
    <citation type="submission" date="2015-09" db="EMBL/GenBank/DDBJ databases">
        <title>Sorangium comparison.</title>
        <authorList>
            <person name="Zaburannyi N."/>
            <person name="Bunk B."/>
            <person name="Overmann J."/>
            <person name="Mueller R."/>
        </authorList>
    </citation>
    <scope>NUCLEOTIDE SEQUENCE [LARGE SCALE GENOMIC DNA]</scope>
    <source>
        <strain evidence="8 9">So ceGT47</strain>
    </source>
</reference>
<feature type="region of interest" description="Disordered" evidence="5">
    <location>
        <begin position="33"/>
        <end position="59"/>
    </location>
</feature>
<dbReference type="InterPro" id="IPR006664">
    <property type="entry name" value="OMP_bac"/>
</dbReference>